<evidence type="ECO:0000313" key="1">
    <source>
        <dbReference type="EMBL" id="MPV85502.1"/>
    </source>
</evidence>
<dbReference type="InParanoid" id="A0A6N7ESN0"/>
<sequence length="258" mass="27538">MGGGDFGASFASAFIGKLAGPVASKLEKAMPGAGYVASALIGGTTSKIAGGKFANGAITGMMMFAVNDLQQNKSRRSQTPKKPKPDIDAGDKVIGVGGLLDDWVGPVKGLYEEKFFNEYVEWHDVSDRLPELVGQYEGRVTVVAHSWGADETMNLVADGMQVHQLITVDAVGWTRPDLQAVANNAVIWTNLDSTGTLFSSPADFIGTVGRSYNNAPLGYADNFYRSNANHAVICGIYCNPANHSFQPVSGFDIWRVDP</sequence>
<proteinExistence type="predicted"/>
<dbReference type="Proteomes" id="UP000471298">
    <property type="component" value="Unassembled WGS sequence"/>
</dbReference>
<dbReference type="EMBL" id="WHNW01000002">
    <property type="protein sequence ID" value="MPV85502.1"/>
    <property type="molecule type" value="Genomic_DNA"/>
</dbReference>
<protein>
    <submittedName>
        <fullName evidence="1">Uncharacterized protein</fullName>
    </submittedName>
</protein>
<accession>A0A6N7ESN0</accession>
<dbReference type="RefSeq" id="WP_152808822.1">
    <property type="nucleotide sequence ID" value="NZ_WHNW01000002.1"/>
</dbReference>
<dbReference type="AlphaFoldDB" id="A0A6N7ESN0"/>
<organism evidence="1 2">
    <name type="scientific">Ostreibacterium oceani</name>
    <dbReference type="NCBI Taxonomy" id="2654998"/>
    <lineage>
        <taxon>Bacteria</taxon>
        <taxon>Pseudomonadati</taxon>
        <taxon>Pseudomonadota</taxon>
        <taxon>Gammaproteobacteria</taxon>
        <taxon>Cardiobacteriales</taxon>
        <taxon>Ostreibacteriaceae</taxon>
        <taxon>Ostreibacterium</taxon>
    </lineage>
</organism>
<comment type="caution">
    <text evidence="1">The sequence shown here is derived from an EMBL/GenBank/DDBJ whole genome shotgun (WGS) entry which is preliminary data.</text>
</comment>
<evidence type="ECO:0000313" key="2">
    <source>
        <dbReference type="Proteomes" id="UP000471298"/>
    </source>
</evidence>
<gene>
    <name evidence="1" type="ORF">GCU85_01970</name>
</gene>
<keyword evidence="2" id="KW-1185">Reference proteome</keyword>
<reference evidence="1 2" key="1">
    <citation type="submission" date="2019-10" db="EMBL/GenBank/DDBJ databases">
        <title>Cardiobacteriales fam. a chemoheterotrophic member of the order Cardiobacteriales, and proposal of Cardiobacteriales fam. nov.</title>
        <authorList>
            <person name="Wang C."/>
        </authorList>
    </citation>
    <scope>NUCLEOTIDE SEQUENCE [LARGE SCALE GENOMIC DNA]</scope>
    <source>
        <strain evidence="1 2">ML27</strain>
    </source>
</reference>
<name>A0A6N7ESN0_9GAMM</name>